<gene>
    <name evidence="1" type="ORF">NC653_003558</name>
    <name evidence="2" type="ORF">NC653_003575</name>
</gene>
<reference evidence="1 3" key="1">
    <citation type="journal article" date="2023" name="Mol. Ecol. Resour.">
        <title>Chromosome-level genome assembly of a triploid poplar Populus alba 'Berolinensis'.</title>
        <authorList>
            <person name="Chen S."/>
            <person name="Yu Y."/>
            <person name="Wang X."/>
            <person name="Wang S."/>
            <person name="Zhang T."/>
            <person name="Zhou Y."/>
            <person name="He R."/>
            <person name="Meng N."/>
            <person name="Wang Y."/>
            <person name="Liu W."/>
            <person name="Liu Z."/>
            <person name="Liu J."/>
            <person name="Guo Q."/>
            <person name="Huang H."/>
            <person name="Sederoff R.R."/>
            <person name="Wang G."/>
            <person name="Qu G."/>
            <person name="Chen S."/>
        </authorList>
    </citation>
    <scope>NUCLEOTIDE SEQUENCE [LARGE SCALE GENOMIC DNA]</scope>
    <source>
        <strain evidence="1">SC-2020</strain>
    </source>
</reference>
<keyword evidence="3" id="KW-1185">Reference proteome</keyword>
<dbReference type="EMBL" id="JAQIZT010000001">
    <property type="protein sequence ID" value="KAJ7013972.1"/>
    <property type="molecule type" value="Genomic_DNA"/>
</dbReference>
<sequence>MSGPKGVWILPTLDPIWVRLGCGSRPKRVWFLPCPDPKWIRVGLKFGSKKAGGWVYIRSQGGLGLGPSMSGPKGVWVGFGIRTQVGWVSAQCPNPKWV</sequence>
<protein>
    <submittedName>
        <fullName evidence="1">Uncharacterized protein</fullName>
    </submittedName>
</protein>
<comment type="caution">
    <text evidence="1">The sequence shown here is derived from an EMBL/GenBank/DDBJ whole genome shotgun (WGS) entry which is preliminary data.</text>
</comment>
<dbReference type="EMBL" id="JAQIZT010000001">
    <property type="protein sequence ID" value="KAJ7013990.1"/>
    <property type="molecule type" value="Genomic_DNA"/>
</dbReference>
<proteinExistence type="predicted"/>
<evidence type="ECO:0000313" key="3">
    <source>
        <dbReference type="Proteomes" id="UP001164929"/>
    </source>
</evidence>
<dbReference type="AlphaFoldDB" id="A0AAD6WIX4"/>
<evidence type="ECO:0000313" key="2">
    <source>
        <dbReference type="EMBL" id="KAJ7013990.1"/>
    </source>
</evidence>
<dbReference type="Proteomes" id="UP001164929">
    <property type="component" value="Chromosome 1"/>
</dbReference>
<organism evidence="1 3">
    <name type="scientific">Populus alba x Populus x berolinensis</name>
    <dbReference type="NCBI Taxonomy" id="444605"/>
    <lineage>
        <taxon>Eukaryota</taxon>
        <taxon>Viridiplantae</taxon>
        <taxon>Streptophyta</taxon>
        <taxon>Embryophyta</taxon>
        <taxon>Tracheophyta</taxon>
        <taxon>Spermatophyta</taxon>
        <taxon>Magnoliopsida</taxon>
        <taxon>eudicotyledons</taxon>
        <taxon>Gunneridae</taxon>
        <taxon>Pentapetalae</taxon>
        <taxon>rosids</taxon>
        <taxon>fabids</taxon>
        <taxon>Malpighiales</taxon>
        <taxon>Salicaceae</taxon>
        <taxon>Saliceae</taxon>
        <taxon>Populus</taxon>
    </lineage>
</organism>
<name>A0AAD6WIX4_9ROSI</name>
<accession>A0AAD6WIX4</accession>
<evidence type="ECO:0000313" key="1">
    <source>
        <dbReference type="EMBL" id="KAJ7013972.1"/>
    </source>
</evidence>